<dbReference type="Pfam" id="PF13391">
    <property type="entry name" value="HNH_2"/>
    <property type="match status" value="1"/>
</dbReference>
<dbReference type="EMBL" id="AWTV01000009">
    <property type="protein sequence ID" value="KIH89536.1"/>
    <property type="molecule type" value="Genomic_DNA"/>
</dbReference>
<dbReference type="InterPro" id="IPR003615">
    <property type="entry name" value="HNH_nuc"/>
</dbReference>
<proteinExistence type="predicted"/>
<evidence type="ECO:0000313" key="3">
    <source>
        <dbReference type="Proteomes" id="UP000031575"/>
    </source>
</evidence>
<dbReference type="GeneID" id="63680483"/>
<dbReference type="HOGENOM" id="CLU_043858_1_1_1"/>
<dbReference type="VEuPathDB" id="FungiDB:SPBR_07308"/>
<accession>A0A0C2IK68</accession>
<organism evidence="2 3">
    <name type="scientific">Sporothrix brasiliensis 5110</name>
    <dbReference type="NCBI Taxonomy" id="1398154"/>
    <lineage>
        <taxon>Eukaryota</taxon>
        <taxon>Fungi</taxon>
        <taxon>Dikarya</taxon>
        <taxon>Ascomycota</taxon>
        <taxon>Pezizomycotina</taxon>
        <taxon>Sordariomycetes</taxon>
        <taxon>Sordariomycetidae</taxon>
        <taxon>Ophiostomatales</taxon>
        <taxon>Ophiostomataceae</taxon>
        <taxon>Sporothrix</taxon>
    </lineage>
</organism>
<dbReference type="Proteomes" id="UP000031575">
    <property type="component" value="Unassembled WGS sequence"/>
</dbReference>
<comment type="caution">
    <text evidence="2">The sequence shown here is derived from an EMBL/GenBank/DDBJ whole genome shotgun (WGS) entry which is preliminary data.</text>
</comment>
<dbReference type="OrthoDB" id="2104739at2759"/>
<keyword evidence="3" id="KW-1185">Reference proteome</keyword>
<sequence>MPDIEEQITGIYSPASSPQRHLRHQASLENVLDVASAAQDPLTSSERTAARQVFYRIVQHFEAIDPFQGMARAEQANAYSHPLLVRYTYEYSFSEDSRDVFLRAFFDSVGLDLAGLVNTRAEIDFDKVTPHFHGFADHLIDNFFLPLKASTAKTPQPSPAYHSAVLRAQGADTGTAHGFIGTPDRLASLRWECLQRDRHRCVVTRSFSNTEYQARFKAHRDNARDDGGALLSEQANARPFAALEVAHIIPHSIMKSASGQAALAVLDMFDKGVAHLVDGVEIDRARNALTLSIDIHRYFGAFEIYFEPVPGVHGAPETAQKNVYRIQSFLPPALNTMYGLPVTRTLFVTESRTIDPPSPRLLAVHRAIAHILHLSGAGDYLDKLLRDMDDSYVRADGGSALGRMVALGLRGWTSHGSAVHYE</sequence>
<dbReference type="AlphaFoldDB" id="A0A0C2IK68"/>
<protein>
    <recommendedName>
        <fullName evidence="1">HNH nuclease domain-containing protein</fullName>
    </recommendedName>
</protein>
<feature type="domain" description="HNH nuclease" evidence="1">
    <location>
        <begin position="234"/>
        <end position="307"/>
    </location>
</feature>
<gene>
    <name evidence="2" type="ORF">SPBR_07308</name>
</gene>
<evidence type="ECO:0000259" key="1">
    <source>
        <dbReference type="Pfam" id="PF13391"/>
    </source>
</evidence>
<dbReference type="RefSeq" id="XP_040617546.1">
    <property type="nucleotide sequence ID" value="XM_040765562.1"/>
</dbReference>
<name>A0A0C2IK68_9PEZI</name>
<reference evidence="2 3" key="1">
    <citation type="journal article" date="2014" name="BMC Genomics">
        <title>Comparative genomics of the major fungal agents of human and animal Sporotrichosis: Sporothrix schenckii and Sporothrix brasiliensis.</title>
        <authorList>
            <person name="Teixeira M.M."/>
            <person name="de Almeida L.G."/>
            <person name="Kubitschek-Barreira P."/>
            <person name="Alves F.L."/>
            <person name="Kioshima E.S."/>
            <person name="Abadio A.K."/>
            <person name="Fernandes L."/>
            <person name="Derengowski L.S."/>
            <person name="Ferreira K.S."/>
            <person name="Souza R.C."/>
            <person name="Ruiz J.C."/>
            <person name="de Andrade N.C."/>
            <person name="Paes H.C."/>
            <person name="Nicola A.M."/>
            <person name="Albuquerque P."/>
            <person name="Gerber A.L."/>
            <person name="Martins V.P."/>
            <person name="Peconick L.D."/>
            <person name="Neto A.V."/>
            <person name="Chaucanez C.B."/>
            <person name="Silva P.A."/>
            <person name="Cunha O.L."/>
            <person name="de Oliveira F.F."/>
            <person name="dos Santos T.C."/>
            <person name="Barros A.L."/>
            <person name="Soares M.A."/>
            <person name="de Oliveira L.M."/>
            <person name="Marini M.M."/>
            <person name="Villalobos-Duno H."/>
            <person name="Cunha M.M."/>
            <person name="de Hoog S."/>
            <person name="da Silveira J.F."/>
            <person name="Henrissat B."/>
            <person name="Nino-Vega G.A."/>
            <person name="Cisalpino P.S."/>
            <person name="Mora-Montes H.M."/>
            <person name="Almeida S.R."/>
            <person name="Stajich J.E."/>
            <person name="Lopes-Bezerra L.M."/>
            <person name="Vasconcelos A.T."/>
            <person name="Felipe M.S."/>
        </authorList>
    </citation>
    <scope>NUCLEOTIDE SEQUENCE [LARGE SCALE GENOMIC DNA]</scope>
    <source>
        <strain evidence="2 3">5110</strain>
    </source>
</reference>
<evidence type="ECO:0000313" key="2">
    <source>
        <dbReference type="EMBL" id="KIH89536.1"/>
    </source>
</evidence>